<protein>
    <submittedName>
        <fullName evidence="2">Uncharacterized protein</fullName>
    </submittedName>
</protein>
<feature type="region of interest" description="Disordered" evidence="1">
    <location>
        <begin position="1"/>
        <end position="105"/>
    </location>
</feature>
<dbReference type="Proteomes" id="UP000704712">
    <property type="component" value="Unassembled WGS sequence"/>
</dbReference>
<reference evidence="2" key="1">
    <citation type="submission" date="2020-04" db="EMBL/GenBank/DDBJ databases">
        <title>Hybrid Assembly of Korean Phytophthora infestans isolates.</title>
        <authorList>
            <person name="Prokchorchik M."/>
            <person name="Lee Y."/>
            <person name="Seo J."/>
            <person name="Cho J.-H."/>
            <person name="Park Y.-E."/>
            <person name="Jang D.-C."/>
            <person name="Im J.-S."/>
            <person name="Choi J.-G."/>
            <person name="Park H.-J."/>
            <person name="Lee G.-B."/>
            <person name="Lee Y.-G."/>
            <person name="Hong S.-Y."/>
            <person name="Cho K."/>
            <person name="Sohn K.H."/>
        </authorList>
    </citation>
    <scope>NUCLEOTIDE SEQUENCE</scope>
    <source>
        <strain evidence="2">KR_1_A1</strain>
        <strain evidence="3">KR_2_A2</strain>
    </source>
</reference>
<accession>A0A833T7Y7</accession>
<name>A0A833T7Y7_PHYIN</name>
<dbReference type="Proteomes" id="UP000602510">
    <property type="component" value="Unassembled WGS sequence"/>
</dbReference>
<dbReference type="EMBL" id="WSZM01000184">
    <property type="protein sequence ID" value="KAF4038890.1"/>
    <property type="molecule type" value="Genomic_DNA"/>
</dbReference>
<evidence type="ECO:0000313" key="4">
    <source>
        <dbReference type="Proteomes" id="UP000602510"/>
    </source>
</evidence>
<feature type="compositionally biased region" description="Basic and acidic residues" evidence="1">
    <location>
        <begin position="13"/>
        <end position="39"/>
    </location>
</feature>
<dbReference type="EMBL" id="JAACNO010001006">
    <property type="protein sequence ID" value="KAF4143576.1"/>
    <property type="molecule type" value="Genomic_DNA"/>
</dbReference>
<proteinExistence type="predicted"/>
<keyword evidence="4" id="KW-1185">Reference proteome</keyword>
<comment type="caution">
    <text evidence="2">The sequence shown here is derived from an EMBL/GenBank/DDBJ whole genome shotgun (WGS) entry which is preliminary data.</text>
</comment>
<organism evidence="2 4">
    <name type="scientific">Phytophthora infestans</name>
    <name type="common">Potato late blight agent</name>
    <name type="synonym">Botrytis infestans</name>
    <dbReference type="NCBI Taxonomy" id="4787"/>
    <lineage>
        <taxon>Eukaryota</taxon>
        <taxon>Sar</taxon>
        <taxon>Stramenopiles</taxon>
        <taxon>Oomycota</taxon>
        <taxon>Peronosporomycetes</taxon>
        <taxon>Peronosporales</taxon>
        <taxon>Peronosporaceae</taxon>
        <taxon>Phytophthora</taxon>
    </lineage>
</organism>
<dbReference type="AlphaFoldDB" id="A0A833T7Y7"/>
<gene>
    <name evidence="2" type="ORF">GN244_ATG08871</name>
    <name evidence="3" type="ORF">GN958_ATG07309</name>
</gene>
<sequence>MPMESVLPGLTESSDHRGPEGAPREGETAPVDDSREARRAASSAPAGYEVPHARNTPHLRREKNRQFHAEVISGTSGGSPRAYAAVEETSARSQASAGSGMQPGLANEACDVVTGVRVGR</sequence>
<evidence type="ECO:0000313" key="3">
    <source>
        <dbReference type="EMBL" id="KAF4143576.1"/>
    </source>
</evidence>
<evidence type="ECO:0000256" key="1">
    <source>
        <dbReference type="SAM" id="MobiDB-lite"/>
    </source>
</evidence>
<evidence type="ECO:0000313" key="2">
    <source>
        <dbReference type="EMBL" id="KAF4038890.1"/>
    </source>
</evidence>